<dbReference type="PROSITE" id="PS51421">
    <property type="entry name" value="RAS"/>
    <property type="match status" value="1"/>
</dbReference>
<dbReference type="GO" id="GO:0003924">
    <property type="term" value="F:GTPase activity"/>
    <property type="evidence" value="ECO:0007669"/>
    <property type="project" value="InterPro"/>
</dbReference>
<keyword evidence="1" id="KW-0547">Nucleotide-binding</keyword>
<dbReference type="GeneID" id="39983557"/>
<keyword evidence="4" id="KW-1185">Reference proteome</keyword>
<comment type="caution">
    <text evidence="3">The sequence shown here is derived from an EMBL/GenBank/DDBJ whole genome shotgun (WGS) entry which is preliminary data.</text>
</comment>
<dbReference type="AlphaFoldDB" id="A0A1X0P1V3"/>
<dbReference type="PRINTS" id="PR00449">
    <property type="entry name" value="RASTRNSFRMNG"/>
</dbReference>
<feature type="region of interest" description="Disordered" evidence="2">
    <location>
        <begin position="209"/>
        <end position="233"/>
    </location>
</feature>
<dbReference type="GO" id="GO:0005525">
    <property type="term" value="F:GTP binding"/>
    <property type="evidence" value="ECO:0007669"/>
    <property type="project" value="InterPro"/>
</dbReference>
<dbReference type="FunFam" id="3.40.50.300:FF:001508">
    <property type="entry name" value="Small GTP-binding protein Rab28, putative"/>
    <property type="match status" value="1"/>
</dbReference>
<dbReference type="STRING" id="67003.A0A1X0P1V3"/>
<dbReference type="OrthoDB" id="10254700at2759"/>
<accession>A0A1X0P1V3</accession>
<evidence type="ECO:0000313" key="3">
    <source>
        <dbReference type="EMBL" id="ORC90907.1"/>
    </source>
</evidence>
<dbReference type="InterPro" id="IPR005225">
    <property type="entry name" value="Small_GTP-bd"/>
</dbReference>
<dbReference type="SMART" id="SM00176">
    <property type="entry name" value="RAN"/>
    <property type="match status" value="1"/>
</dbReference>
<dbReference type="InterPro" id="IPR027417">
    <property type="entry name" value="P-loop_NTPase"/>
</dbReference>
<dbReference type="SMART" id="SM00173">
    <property type="entry name" value="RAS"/>
    <property type="match status" value="1"/>
</dbReference>
<dbReference type="EMBL" id="NBCO01000007">
    <property type="protein sequence ID" value="ORC90907.1"/>
    <property type="molecule type" value="Genomic_DNA"/>
</dbReference>
<dbReference type="SMART" id="SM00175">
    <property type="entry name" value="RAB"/>
    <property type="match status" value="1"/>
</dbReference>
<proteinExistence type="predicted"/>
<dbReference type="Proteomes" id="UP000192257">
    <property type="component" value="Unassembled WGS sequence"/>
</dbReference>
<dbReference type="PROSITE" id="PS51419">
    <property type="entry name" value="RAB"/>
    <property type="match status" value="1"/>
</dbReference>
<organism evidence="3 4">
    <name type="scientific">Trypanosoma theileri</name>
    <dbReference type="NCBI Taxonomy" id="67003"/>
    <lineage>
        <taxon>Eukaryota</taxon>
        <taxon>Discoba</taxon>
        <taxon>Euglenozoa</taxon>
        <taxon>Kinetoplastea</taxon>
        <taxon>Metakinetoplastina</taxon>
        <taxon>Trypanosomatida</taxon>
        <taxon>Trypanosomatidae</taxon>
        <taxon>Trypanosoma</taxon>
    </lineage>
</organism>
<dbReference type="Gene3D" id="3.40.50.300">
    <property type="entry name" value="P-loop containing nucleotide triphosphate hydrolases"/>
    <property type="match status" value="1"/>
</dbReference>
<dbReference type="SMART" id="SM00174">
    <property type="entry name" value="RHO"/>
    <property type="match status" value="1"/>
</dbReference>
<dbReference type="InterPro" id="IPR001806">
    <property type="entry name" value="Small_GTPase"/>
</dbReference>
<dbReference type="VEuPathDB" id="TriTrypDB:TM35_000073310"/>
<dbReference type="RefSeq" id="XP_028884973.1">
    <property type="nucleotide sequence ID" value="XM_029023777.1"/>
</dbReference>
<sequence length="233" mass="26063">MDSGSSASEDGEREFKVVILGDGAVGKTSLIKRYCESDFAQNYKQTIGLDFYSKKVELPDGGRVTLRIWDIGGQQIGGSMIENYIHEADAVCFVYDVTNPDSFKDVEDWHRCVLTSLEKEKETPRSSSPLMVLVGNKTDLPNRQVTNGMHERAASMNHMEAFLISARSGERINALFTKIAARLCGVSVSQQELEMRDCVVANVESRPEERVSVFHATQEERKGRKEKDDCSVM</sequence>
<evidence type="ECO:0000256" key="1">
    <source>
        <dbReference type="ARBA" id="ARBA00022741"/>
    </source>
</evidence>
<dbReference type="Pfam" id="PF00071">
    <property type="entry name" value="Ras"/>
    <property type="match status" value="1"/>
</dbReference>
<dbReference type="SUPFAM" id="SSF52540">
    <property type="entry name" value="P-loop containing nucleoside triphosphate hydrolases"/>
    <property type="match status" value="1"/>
</dbReference>
<evidence type="ECO:0000313" key="4">
    <source>
        <dbReference type="Proteomes" id="UP000192257"/>
    </source>
</evidence>
<dbReference type="PROSITE" id="PS51417">
    <property type="entry name" value="ARF"/>
    <property type="match status" value="1"/>
</dbReference>
<protein>
    <submittedName>
        <fullName evidence="3">Putative small GTP-binding protein Rab28</fullName>
    </submittedName>
</protein>
<evidence type="ECO:0000256" key="2">
    <source>
        <dbReference type="SAM" id="MobiDB-lite"/>
    </source>
</evidence>
<reference evidence="3 4" key="1">
    <citation type="submission" date="2017-03" db="EMBL/GenBank/DDBJ databases">
        <title>An alternative strategy for trypanosome survival in the mammalian bloodstream revealed through genome and transcriptome analysis of the ubiquitous bovine parasite Trypanosoma (Megatrypanum) theileri.</title>
        <authorList>
            <person name="Kelly S."/>
            <person name="Ivens A."/>
            <person name="Mott A."/>
            <person name="O'Neill E."/>
            <person name="Emms D."/>
            <person name="Macleod O."/>
            <person name="Voorheis P."/>
            <person name="Matthews J."/>
            <person name="Matthews K."/>
            <person name="Carrington M."/>
        </authorList>
    </citation>
    <scope>NUCLEOTIDE SEQUENCE [LARGE SCALE GENOMIC DNA]</scope>
    <source>
        <strain evidence="3">Edinburgh</strain>
    </source>
</reference>
<dbReference type="PANTHER" id="PTHR47978">
    <property type="match status" value="1"/>
</dbReference>
<gene>
    <name evidence="3" type="ORF">TM35_000073310</name>
</gene>
<dbReference type="NCBIfam" id="TIGR00231">
    <property type="entry name" value="small_GTP"/>
    <property type="match status" value="1"/>
</dbReference>
<name>A0A1X0P1V3_9TRYP</name>